<evidence type="ECO:0000313" key="5">
    <source>
        <dbReference type="EMBL" id="GMN73708.1"/>
    </source>
</evidence>
<keyword evidence="6" id="KW-1185">Reference proteome</keyword>
<evidence type="ECO:0000313" key="6">
    <source>
        <dbReference type="Proteomes" id="UP001187192"/>
    </source>
</evidence>
<evidence type="ECO:0000313" key="2">
    <source>
        <dbReference type="EMBL" id="GMN44781.1"/>
    </source>
</evidence>
<dbReference type="EMBL" id="BTGU01019737">
    <property type="protein sequence ID" value="GMN73708.1"/>
    <property type="molecule type" value="Genomic_DNA"/>
</dbReference>
<comment type="caution">
    <text evidence="1">The sequence shown here is derived from an EMBL/GenBank/DDBJ whole genome shotgun (WGS) entry which is preliminary data.</text>
</comment>
<protein>
    <submittedName>
        <fullName evidence="1">Uncharacterized protein</fullName>
    </submittedName>
</protein>
<dbReference type="EMBL" id="BTGU01003270">
    <property type="protein sequence ID" value="GMN29404.1"/>
    <property type="molecule type" value="Genomic_DNA"/>
</dbReference>
<gene>
    <name evidence="2" type="ORF">TIFTF001_013986</name>
    <name evidence="1" type="ORF">TIFTF001_044346</name>
    <name evidence="3" type="ORF">TIFTF001_054294</name>
    <name evidence="4" type="ORF">TIFTF001_056125</name>
    <name evidence="5" type="ORF">TIFTF001_056127</name>
</gene>
<organism evidence="1 6">
    <name type="scientific">Ficus carica</name>
    <name type="common">Common fig</name>
    <dbReference type="NCBI Taxonomy" id="3494"/>
    <lineage>
        <taxon>Eukaryota</taxon>
        <taxon>Viridiplantae</taxon>
        <taxon>Streptophyta</taxon>
        <taxon>Embryophyta</taxon>
        <taxon>Tracheophyta</taxon>
        <taxon>Spermatophyta</taxon>
        <taxon>Magnoliopsida</taxon>
        <taxon>eudicotyledons</taxon>
        <taxon>Gunneridae</taxon>
        <taxon>Pentapetalae</taxon>
        <taxon>rosids</taxon>
        <taxon>fabids</taxon>
        <taxon>Rosales</taxon>
        <taxon>Moraceae</taxon>
        <taxon>Ficeae</taxon>
        <taxon>Ficus</taxon>
    </lineage>
</organism>
<evidence type="ECO:0000313" key="3">
    <source>
        <dbReference type="EMBL" id="GMN73243.1"/>
    </source>
</evidence>
<dbReference type="EMBL" id="BTGU01019735">
    <property type="protein sequence ID" value="GMN73695.1"/>
    <property type="molecule type" value="Genomic_DNA"/>
</dbReference>
<sequence length="13" mass="1646">MHSTEQEERIEEQ</sequence>
<reference evidence="1" key="1">
    <citation type="submission" date="2023-07" db="EMBL/GenBank/DDBJ databases">
        <title>draft genome sequence of fig (Ficus carica).</title>
        <authorList>
            <person name="Takahashi T."/>
            <person name="Nishimura K."/>
        </authorList>
    </citation>
    <scope>NUCLEOTIDE SEQUENCE</scope>
</reference>
<dbReference type="EMBL" id="BTGU01000019">
    <property type="protein sequence ID" value="GMN44781.1"/>
    <property type="molecule type" value="Genomic_DNA"/>
</dbReference>
<accession>A0AA87ZAU7</accession>
<evidence type="ECO:0000313" key="4">
    <source>
        <dbReference type="EMBL" id="GMN73695.1"/>
    </source>
</evidence>
<dbReference type="Proteomes" id="UP001187192">
    <property type="component" value="Unassembled WGS sequence"/>
</dbReference>
<proteinExistence type="predicted"/>
<evidence type="ECO:0000313" key="1">
    <source>
        <dbReference type="EMBL" id="GMN29404.1"/>
    </source>
</evidence>
<name>A0AA87ZAU7_FICCA</name>
<dbReference type="EMBL" id="BTGU01014314">
    <property type="protein sequence ID" value="GMN73243.1"/>
    <property type="molecule type" value="Genomic_DNA"/>
</dbReference>